<gene>
    <name evidence="1" type="ORF">NBRC116591_21880</name>
</gene>
<dbReference type="Proteomes" id="UP001465153">
    <property type="component" value="Unassembled WGS sequence"/>
</dbReference>
<evidence type="ECO:0000313" key="1">
    <source>
        <dbReference type="EMBL" id="GAA6168377.1"/>
    </source>
</evidence>
<dbReference type="EMBL" id="BAABWN010000006">
    <property type="protein sequence ID" value="GAA6168377.1"/>
    <property type="molecule type" value="Genomic_DNA"/>
</dbReference>
<reference evidence="1 2" key="1">
    <citation type="submission" date="2024-04" db="EMBL/GenBank/DDBJ databases">
        <title>Draft genome sequence of Sessilibacter corallicola NBRC 116591.</title>
        <authorList>
            <person name="Miyakawa T."/>
            <person name="Kusuya Y."/>
            <person name="Miura T."/>
        </authorList>
    </citation>
    <scope>NUCLEOTIDE SEQUENCE [LARGE SCALE GENOMIC DNA]</scope>
    <source>
        <strain evidence="1 2">KU-00831-HH</strain>
    </source>
</reference>
<sequence>MSHHRTAFQKLLKPTSKRDLETLANNAIKATNYVERLVGYYLPALSYFNKNQPVDLRLLNYGTAVAI</sequence>
<accession>A0ABQ0A9Y4</accession>
<evidence type="ECO:0000313" key="2">
    <source>
        <dbReference type="Proteomes" id="UP001465153"/>
    </source>
</evidence>
<keyword evidence="2" id="KW-1185">Reference proteome</keyword>
<comment type="caution">
    <text evidence="1">The sequence shown here is derived from an EMBL/GenBank/DDBJ whole genome shotgun (WGS) entry which is preliminary data.</text>
</comment>
<proteinExistence type="predicted"/>
<name>A0ABQ0A9Y4_9GAMM</name>
<organism evidence="1 2">
    <name type="scientific">Sessilibacter corallicola</name>
    <dbReference type="NCBI Taxonomy" id="2904075"/>
    <lineage>
        <taxon>Bacteria</taxon>
        <taxon>Pseudomonadati</taxon>
        <taxon>Pseudomonadota</taxon>
        <taxon>Gammaproteobacteria</taxon>
        <taxon>Cellvibrionales</taxon>
        <taxon>Cellvibrionaceae</taxon>
        <taxon>Sessilibacter</taxon>
    </lineage>
</organism>
<protein>
    <submittedName>
        <fullName evidence="1">Uncharacterized protein</fullName>
    </submittedName>
</protein>